<dbReference type="GO" id="GO:0046872">
    <property type="term" value="F:metal ion binding"/>
    <property type="evidence" value="ECO:0007669"/>
    <property type="project" value="UniProtKB-KW"/>
</dbReference>
<dbReference type="SUPFAM" id="SSF48113">
    <property type="entry name" value="Heme-dependent peroxidases"/>
    <property type="match status" value="2"/>
</dbReference>
<dbReference type="GO" id="GO:0004601">
    <property type="term" value="F:peroxidase activity"/>
    <property type="evidence" value="ECO:0007669"/>
    <property type="project" value="UniProtKB-KW"/>
</dbReference>
<dbReference type="CDD" id="cd09823">
    <property type="entry name" value="peroxinectin_like"/>
    <property type="match status" value="2"/>
</dbReference>
<dbReference type="FunFam" id="1.10.640.10:FF:000003">
    <property type="entry name" value="chorion peroxidase"/>
    <property type="match status" value="1"/>
</dbReference>
<protein>
    <submittedName>
        <fullName evidence="8">Chorion peroxidase</fullName>
    </submittedName>
</protein>
<name>A0A7E4VZX5_PANRE</name>
<dbReference type="InterPro" id="IPR019791">
    <property type="entry name" value="Haem_peroxidase_animal"/>
</dbReference>
<comment type="subcellular location">
    <subcellularLocation>
        <location evidence="1">Secreted</location>
    </subcellularLocation>
</comment>
<dbReference type="GO" id="GO:0006979">
    <property type="term" value="P:response to oxidative stress"/>
    <property type="evidence" value="ECO:0007669"/>
    <property type="project" value="InterPro"/>
</dbReference>
<feature type="chain" id="PRO_5028840006" evidence="6">
    <location>
        <begin position="18"/>
        <end position="1528"/>
    </location>
</feature>
<evidence type="ECO:0000313" key="7">
    <source>
        <dbReference type="Proteomes" id="UP000492821"/>
    </source>
</evidence>
<evidence type="ECO:0000256" key="5">
    <source>
        <dbReference type="PIRSR" id="PIRSR619791-2"/>
    </source>
</evidence>
<dbReference type="Pfam" id="PF03098">
    <property type="entry name" value="An_peroxidase"/>
    <property type="match status" value="2"/>
</dbReference>
<dbReference type="InterPro" id="IPR037120">
    <property type="entry name" value="Haem_peroxidase_sf_animal"/>
</dbReference>
<sequence length="1528" mass="171403">MRELCIALIALVSVTYGLGPNADCHFFGECDSPSDSFDPRIKFGQNFRGPSPRQRYTTAHSEDIGWAIDRVEHLFNSTEPEIARTASIGKILSSDPSGIWAIHTQSDAKAHERSFAALVGILATKRIRKRIGTVLNQLHPDLEALCPRDTIQLCENKRYRSIDGSCNNVANPMWGAAYSPLQRFADPEYADGISTIRGSKIANAELPNVRFLSTALFRDSDATNVHVTSLLPQFAHFVYSDLTHIASNQIVTDSGRQVQLPCCGNIFPPNEGIRHPECAPIGIPKSDPRLSDFIDCIPYARSVTAPREGCPLGPRQQANLATSFLDLSNIYGSQKERTHELRQYEGGLLRVSSKSPREGDFPPIMDPLKATFSSCAGGITGHDCFLSGSEAVNFLPTATVMHTVWIRQHNRIAKRLGAINKKWNDDQLFQEARRLTIAQMQHITYTEFLPLLVGRESWKRYGLSPKEASLADKDPYSLNTDPTALNAYASVVGQFFWTMFDSKVQQYNSHGNGVLKQAMSDVFFDSSSVVFGDRMTGILRYLVRENPPQPGVRISEELRERLFKGHSNFGLDLAALILQMGRDHGIPGYTTWRSKCGGSTVSSFSDLTDDVVNGHWLLPLLQKAFPSVHDVDLLILGLAEKPLRGALVGPTFSCILSLQFRKTKKGDRFWYENFMTPSAFTEGQLAEIRKTSFARILCDNSGLGSVQPKVFEAPDLYDNFPVACNSTVIPDIDLNQWSEIDPHIEMPVTMASIHKALKLAQLEVQERRKRESSNIKRHQSAYSPGDPLLSYGKMMRAKREAVRVSRMSEILLESTKLLLDGRSDLLDNSVALPVKLDRNTLQKLLPQIDISSFVNNFTAFLGPDGSVEKCLPKEIPCDHTTPYRTFTGWCNNLRFPHFGNSFGPLMHLLPPAYEDKLDAPRSLSKSGLPLPLARTISNSIHLDLPYDHTKFTHMVMQFGQLLDHEMTHSPVERGPNDEILNCSRCDSPDSISVHCMPMEVPYGDPHFPTHHPNGERRCLPFARSLLGQLTLGYRNQINQLTAFLDGSAFYGSTKCEAAKLRLFSGGRLNFTNLGEVNREALPQGDQEQDCRSKPKHPCFVAGDERNSHQPGLTVMHNIWLREHNRIARQLESLNPLWSDEKLFLETRRIIGAMFQHIVYNEYLPKLLGNAQMVKYDLIPEKSGYFSGYDATCDASISQPFATAAFRYGHTLIRRMFPRLDSFYHNRTKAVDLAESFNNVEAIYDDEAGGMDSLLLGLLGTPSMAFDRHITNAVRNHLFGRKGQPHSGMDLISLNILRARDHGVQPYNAFREYCGLPRAYSFSDLAPEMETSSIAALENTYDHVDDIDLFPGLLSEKPLPGALMPPTMSCIIAEQFRRLKKCDRFYYENDRAETKFTPEQLAEIRKITLGAVLCQNSHVLLKIQPDVFSMPNELNNAQIPCSDFSRMSFDKWIDRPSCFVGNKEVSRGAFVRKSPCVSCTCTSEGVKCKTMLVNNCESLLEKYLFTDVIQDMSCVVQCSKLIRERAGRL</sequence>
<feature type="signal peptide" evidence="6">
    <location>
        <begin position="1"/>
        <end position="17"/>
    </location>
</feature>
<dbReference type="GO" id="GO:0020037">
    <property type="term" value="F:heme binding"/>
    <property type="evidence" value="ECO:0007669"/>
    <property type="project" value="InterPro"/>
</dbReference>
<evidence type="ECO:0000256" key="6">
    <source>
        <dbReference type="SAM" id="SignalP"/>
    </source>
</evidence>
<feature type="binding site" description="axial binding residue" evidence="5">
    <location>
        <position position="1209"/>
    </location>
    <ligand>
        <name>heme b</name>
        <dbReference type="ChEBI" id="CHEBI:60344"/>
    </ligand>
    <ligandPart>
        <name>Fe</name>
        <dbReference type="ChEBI" id="CHEBI:18248"/>
    </ligandPart>
</feature>
<dbReference type="InterPro" id="IPR010255">
    <property type="entry name" value="Haem_peroxidase_sf"/>
</dbReference>
<dbReference type="PROSITE" id="PS50292">
    <property type="entry name" value="PEROXIDASE_3"/>
    <property type="match status" value="2"/>
</dbReference>
<reference evidence="8" key="2">
    <citation type="submission" date="2020-10" db="UniProtKB">
        <authorList>
            <consortium name="WormBaseParasite"/>
        </authorList>
    </citation>
    <scope>IDENTIFICATION</scope>
</reference>
<keyword evidence="5" id="KW-0479">Metal-binding</keyword>
<dbReference type="FunFam" id="1.10.640.10:FF:000006">
    <property type="entry name" value="Double oxidase: two peroxidase domains"/>
    <property type="match status" value="1"/>
</dbReference>
<evidence type="ECO:0000313" key="8">
    <source>
        <dbReference type="WBParaSite" id="Pan_g5421.t1"/>
    </source>
</evidence>
<dbReference type="Proteomes" id="UP000492821">
    <property type="component" value="Unassembled WGS sequence"/>
</dbReference>
<evidence type="ECO:0000256" key="3">
    <source>
        <dbReference type="ARBA" id="ARBA00022559"/>
    </source>
</evidence>
<dbReference type="PANTHER" id="PTHR11475">
    <property type="entry name" value="OXIDASE/PEROXIDASE"/>
    <property type="match status" value="1"/>
</dbReference>
<keyword evidence="4 6" id="KW-0732">Signal</keyword>
<keyword evidence="7" id="KW-1185">Reference proteome</keyword>
<keyword evidence="3" id="KW-0575">Peroxidase</keyword>
<proteinExistence type="predicted"/>
<evidence type="ECO:0000256" key="1">
    <source>
        <dbReference type="ARBA" id="ARBA00004613"/>
    </source>
</evidence>
<dbReference type="Gene3D" id="1.10.640.10">
    <property type="entry name" value="Haem peroxidase domain superfamily, animal type"/>
    <property type="match status" value="2"/>
</dbReference>
<dbReference type="GO" id="GO:0005576">
    <property type="term" value="C:extracellular region"/>
    <property type="evidence" value="ECO:0007669"/>
    <property type="project" value="UniProtKB-SubCell"/>
</dbReference>
<organism evidence="7 8">
    <name type="scientific">Panagrellus redivivus</name>
    <name type="common">Microworm</name>
    <dbReference type="NCBI Taxonomy" id="6233"/>
    <lineage>
        <taxon>Eukaryota</taxon>
        <taxon>Metazoa</taxon>
        <taxon>Ecdysozoa</taxon>
        <taxon>Nematoda</taxon>
        <taxon>Chromadorea</taxon>
        <taxon>Rhabditida</taxon>
        <taxon>Tylenchina</taxon>
        <taxon>Panagrolaimomorpha</taxon>
        <taxon>Panagrolaimoidea</taxon>
        <taxon>Panagrolaimidae</taxon>
        <taxon>Panagrellus</taxon>
    </lineage>
</organism>
<keyword evidence="3" id="KW-0560">Oxidoreductase</keyword>
<accession>A0A7E4VZX5</accession>
<dbReference type="WBParaSite" id="Pan_g5421.t1">
    <property type="protein sequence ID" value="Pan_g5421.t1"/>
    <property type="gene ID" value="Pan_g5421"/>
</dbReference>
<evidence type="ECO:0000256" key="4">
    <source>
        <dbReference type="ARBA" id="ARBA00022729"/>
    </source>
</evidence>
<keyword evidence="5" id="KW-0349">Heme</keyword>
<dbReference type="PANTHER" id="PTHR11475:SF133">
    <property type="entry name" value="PEROXIDASE"/>
    <property type="match status" value="1"/>
</dbReference>
<keyword evidence="2" id="KW-0964">Secreted</keyword>
<keyword evidence="5" id="KW-0408">Iron</keyword>
<dbReference type="PRINTS" id="PR00457">
    <property type="entry name" value="ANPEROXIDASE"/>
</dbReference>
<evidence type="ECO:0000256" key="2">
    <source>
        <dbReference type="ARBA" id="ARBA00022525"/>
    </source>
</evidence>
<reference evidence="7" key="1">
    <citation type="journal article" date="2013" name="Genetics">
        <title>The draft genome and transcriptome of Panagrellus redivivus are shaped by the harsh demands of a free-living lifestyle.</title>
        <authorList>
            <person name="Srinivasan J."/>
            <person name="Dillman A.R."/>
            <person name="Macchietto M.G."/>
            <person name="Heikkinen L."/>
            <person name="Lakso M."/>
            <person name="Fracchia K.M."/>
            <person name="Antoshechkin I."/>
            <person name="Mortazavi A."/>
            <person name="Wong G."/>
            <person name="Sternberg P.W."/>
        </authorList>
    </citation>
    <scope>NUCLEOTIDE SEQUENCE [LARGE SCALE GENOMIC DNA]</scope>
    <source>
        <strain evidence="7">MT8872</strain>
    </source>
</reference>